<keyword evidence="2" id="KW-0479">Metal-binding</keyword>
<dbReference type="Gene3D" id="3.10.20.30">
    <property type="match status" value="1"/>
</dbReference>
<accession>A0A833A3X5</accession>
<organism evidence="8 9">
    <name type="scientific">Caldiarchaeum subterraneum</name>
    <dbReference type="NCBI Taxonomy" id="311458"/>
    <lineage>
        <taxon>Archaea</taxon>
        <taxon>Nitrososphaerota</taxon>
        <taxon>Candidatus Caldarchaeales</taxon>
        <taxon>Candidatus Caldarchaeaceae</taxon>
        <taxon>Candidatus Caldarchaeum</taxon>
    </lineage>
</organism>
<sequence>MINISLRVNGRNYELNIEGNERLIDVLRDRLGFKSVKEGCGSGDCGLCIVLMNGKPVHSCMVMGFQAREKEITTVEHLGDEDNLHPIQKAFTDVGAVQCGYCIPAAILVSKHILENHENPTQNDIRWFLRSVLCRCGSYLRFEKAIYEVSQQVR</sequence>
<dbReference type="GO" id="GO:0016491">
    <property type="term" value="F:oxidoreductase activity"/>
    <property type="evidence" value="ECO:0007669"/>
    <property type="project" value="UniProtKB-KW"/>
</dbReference>
<dbReference type="InterPro" id="IPR036010">
    <property type="entry name" value="2Fe-2S_ferredoxin-like_sf"/>
</dbReference>
<dbReference type="GO" id="GO:0051537">
    <property type="term" value="F:2 iron, 2 sulfur cluster binding"/>
    <property type="evidence" value="ECO:0007669"/>
    <property type="project" value="UniProtKB-KW"/>
</dbReference>
<evidence type="ECO:0000256" key="1">
    <source>
        <dbReference type="ARBA" id="ARBA00022714"/>
    </source>
</evidence>
<evidence type="ECO:0000259" key="7">
    <source>
        <dbReference type="Pfam" id="PF01799"/>
    </source>
</evidence>
<dbReference type="SUPFAM" id="SSF54292">
    <property type="entry name" value="2Fe-2S ferredoxin-like"/>
    <property type="match status" value="1"/>
</dbReference>
<name>A0A833A3X5_CALS0</name>
<gene>
    <name evidence="8" type="ORF">EYH45_03740</name>
</gene>
<keyword evidence="1" id="KW-0001">2Fe-2S</keyword>
<dbReference type="Gene3D" id="1.10.150.120">
    <property type="entry name" value="[2Fe-2S]-binding domain"/>
    <property type="match status" value="1"/>
</dbReference>
<dbReference type="InterPro" id="IPR001041">
    <property type="entry name" value="2Fe-2S_ferredoxin-type"/>
</dbReference>
<keyword evidence="4" id="KW-0408">Iron</keyword>
<evidence type="ECO:0000259" key="6">
    <source>
        <dbReference type="Pfam" id="PF00111"/>
    </source>
</evidence>
<evidence type="ECO:0000256" key="5">
    <source>
        <dbReference type="ARBA" id="ARBA00023014"/>
    </source>
</evidence>
<dbReference type="EMBL" id="DQVM01000072">
    <property type="protein sequence ID" value="HIQ29658.1"/>
    <property type="molecule type" value="Genomic_DNA"/>
</dbReference>
<dbReference type="PANTHER" id="PTHR44379:SF5">
    <property type="entry name" value="OXIDOREDUCTASE WITH IRON-SULFUR SUBUNIT"/>
    <property type="match status" value="1"/>
</dbReference>
<evidence type="ECO:0000256" key="3">
    <source>
        <dbReference type="ARBA" id="ARBA00023002"/>
    </source>
</evidence>
<evidence type="ECO:0000256" key="4">
    <source>
        <dbReference type="ARBA" id="ARBA00023004"/>
    </source>
</evidence>
<dbReference type="InterPro" id="IPR012675">
    <property type="entry name" value="Beta-grasp_dom_sf"/>
</dbReference>
<dbReference type="InterPro" id="IPR036884">
    <property type="entry name" value="2Fe-2S-bd_dom_sf"/>
</dbReference>
<dbReference type="PROSITE" id="PS00197">
    <property type="entry name" value="2FE2S_FER_1"/>
    <property type="match status" value="1"/>
</dbReference>
<dbReference type="PANTHER" id="PTHR44379">
    <property type="entry name" value="OXIDOREDUCTASE WITH IRON-SULFUR SUBUNIT"/>
    <property type="match status" value="1"/>
</dbReference>
<feature type="domain" description="[2Fe-2S]-binding" evidence="7">
    <location>
        <begin position="74"/>
        <end position="146"/>
    </location>
</feature>
<comment type="caution">
    <text evidence="8">The sequence shown here is derived from an EMBL/GenBank/DDBJ whole genome shotgun (WGS) entry which is preliminary data.</text>
</comment>
<dbReference type="CDD" id="cd00207">
    <property type="entry name" value="fer2"/>
    <property type="match status" value="1"/>
</dbReference>
<dbReference type="Pfam" id="PF00111">
    <property type="entry name" value="Fer2"/>
    <property type="match status" value="1"/>
</dbReference>
<reference evidence="8" key="1">
    <citation type="journal article" date="2020" name="ISME J.">
        <title>Gammaproteobacteria mediating utilization of methyl-, sulfur- and petroleum organic compounds in deep ocean hydrothermal plumes.</title>
        <authorList>
            <person name="Zhou Z."/>
            <person name="Liu Y."/>
            <person name="Pan J."/>
            <person name="Cron B.R."/>
            <person name="Toner B.M."/>
            <person name="Anantharaman K."/>
            <person name="Breier J.A."/>
            <person name="Dick G.J."/>
            <person name="Li M."/>
        </authorList>
    </citation>
    <scope>NUCLEOTIDE SEQUENCE</scope>
    <source>
        <strain evidence="8">SZUA-1515</strain>
    </source>
</reference>
<dbReference type="Proteomes" id="UP000608579">
    <property type="component" value="Unassembled WGS sequence"/>
</dbReference>
<protein>
    <submittedName>
        <fullName evidence="8">(2Fe-2S)-binding protein</fullName>
    </submittedName>
</protein>
<dbReference type="SUPFAM" id="SSF47741">
    <property type="entry name" value="CO dehydrogenase ISP C-domain like"/>
    <property type="match status" value="1"/>
</dbReference>
<keyword evidence="3" id="KW-0560">Oxidoreductase</keyword>
<proteinExistence type="predicted"/>
<evidence type="ECO:0000313" key="9">
    <source>
        <dbReference type="Proteomes" id="UP000608579"/>
    </source>
</evidence>
<evidence type="ECO:0000313" key="8">
    <source>
        <dbReference type="EMBL" id="HIQ29658.1"/>
    </source>
</evidence>
<dbReference type="AlphaFoldDB" id="A0A833A3X5"/>
<keyword evidence="5" id="KW-0411">Iron-sulfur</keyword>
<dbReference type="Pfam" id="PF01799">
    <property type="entry name" value="Fer2_2"/>
    <property type="match status" value="1"/>
</dbReference>
<evidence type="ECO:0000256" key="2">
    <source>
        <dbReference type="ARBA" id="ARBA00022723"/>
    </source>
</evidence>
<dbReference type="InterPro" id="IPR006058">
    <property type="entry name" value="2Fe2S_fd_BS"/>
</dbReference>
<dbReference type="InterPro" id="IPR051452">
    <property type="entry name" value="Diverse_Oxidoreductases"/>
</dbReference>
<feature type="domain" description="2Fe-2S ferredoxin-type" evidence="6">
    <location>
        <begin position="7"/>
        <end position="60"/>
    </location>
</feature>
<dbReference type="GO" id="GO:0046872">
    <property type="term" value="F:metal ion binding"/>
    <property type="evidence" value="ECO:0007669"/>
    <property type="project" value="UniProtKB-KW"/>
</dbReference>
<dbReference type="InterPro" id="IPR002888">
    <property type="entry name" value="2Fe-2S-bd"/>
</dbReference>